<protein>
    <submittedName>
        <fullName evidence="2">Glycoprotein</fullName>
    </submittedName>
</protein>
<gene>
    <name evidence="2" type="primary">G</name>
</gene>
<reference evidence="2 3" key="1">
    <citation type="journal article" date="2015" name="Elife">
        <title>Unprecedented genomic diversity of RNA viruses in arthropods reveals the ancestry of negative-sense RNA viruses.</title>
        <authorList>
            <person name="Li C.X."/>
            <person name="Shi M."/>
            <person name="Tian J.H."/>
            <person name="Lin X.D."/>
            <person name="Kang Y.J."/>
            <person name="Chen L.J."/>
            <person name="Qin X.C."/>
            <person name="Xu J."/>
            <person name="Holmes E.C."/>
            <person name="Zhang Y.Z."/>
        </authorList>
    </citation>
    <scope>NUCLEOTIDE SEQUENCE [LARGE SCALE GENOMIC DNA]</scope>
    <source>
        <strain evidence="2 3">SYY4-5</strain>
    </source>
</reference>
<evidence type="ECO:0000313" key="3">
    <source>
        <dbReference type="Proteomes" id="UP000203949"/>
    </source>
</evidence>
<evidence type="ECO:0000256" key="1">
    <source>
        <dbReference type="SAM" id="Phobius"/>
    </source>
</evidence>
<accession>A0A0B5KTL0</accession>
<dbReference type="Proteomes" id="UP000203949">
    <property type="component" value="Segment"/>
</dbReference>
<keyword evidence="1" id="KW-0472">Membrane</keyword>
<dbReference type="KEGG" id="vg:29123044"/>
<keyword evidence="1" id="KW-0812">Transmembrane</keyword>
<feature type="transmembrane region" description="Helical" evidence="1">
    <location>
        <begin position="598"/>
        <end position="623"/>
    </location>
</feature>
<name>A0A0B5KTL0_9RHAB</name>
<sequence>MNRHSFMAPSKRTTLVLPFVVGILSIFIQPASSRPMTTGSEDMANSRGKTDCFALPESAEDWDIKVYDMSMSVDHPIPSRPQCKKPSEPLRTQIPAIISVFSPDFSEYSKVAYKFDKILIVTSCKGALLGSDDRMIIQKRKLLLTADDENTISKACGPVGCQLYLKSINPGESKIWPEPEEYSCKLFSTTKVESIRFIISSISMQINSDGSVVNPGVGSACRVTGRNHCIHQRKQFGLAFHNITINECAAKLKLIAPGVLSLPPSNLSDIHDEDSYVTLPEQMLSFWFRGRVSETKVRCNISGVPVRESADGYLIGISSVNNATRFPKSGELDKGMLTALEQEPFRSLIHQTPKARKVRDTHLDKLQRSYSRAELQYGLDQIWSELKFLRKDINYEFCKVKAQLWDNAFIHLWDNPDIFANYLYPLEKVKGIFHNNMLKIIHGKRLSNACIPRPPVIEGVYMKLMIKGQPHWLRASTGELLSTNPKESKAMAVASFVIPTLPQEGYDIIQDLVVNDHAGTYLHPMSNQSLYFSRDEMHTVQELSWTVTLQESEDKRIQDLSSRISSASVSGSFDEYVATPLKETWHSFSNSSKDLVHWTLLGIGALVFLYLISHIVIPLYGIISRASLKRKSNALKEEKIKLNKVDLKAF</sequence>
<dbReference type="GeneID" id="29123044"/>
<keyword evidence="3" id="KW-1185">Reference proteome</keyword>
<organism evidence="2 3">
    <name type="scientific">Wuhan House Fly Virus 2</name>
    <dbReference type="NCBI Taxonomy" id="1608105"/>
    <lineage>
        <taxon>Viruses</taxon>
        <taxon>Riboviria</taxon>
        <taxon>Orthornavirae</taxon>
        <taxon>Negarnaviricota</taxon>
        <taxon>Haploviricotina</taxon>
        <taxon>Monjiviricetes</taxon>
        <taxon>Mononegavirales</taxon>
        <taxon>Rhabdoviridae</taxon>
        <taxon>Deltarhabdovirinae</taxon>
        <taxon>Alphadrosrhavirus</taxon>
        <taxon>Alphadrosrhavirus hubei</taxon>
    </lineage>
</organism>
<proteinExistence type="predicted"/>
<dbReference type="OrthoDB" id="30316at10239"/>
<dbReference type="EMBL" id="KM817649">
    <property type="protein sequence ID" value="AJG39172.1"/>
    <property type="molecule type" value="Viral_cRNA"/>
</dbReference>
<dbReference type="RefSeq" id="YP_009304984.1">
    <property type="nucleotide sequence ID" value="NC_031283.1"/>
</dbReference>
<keyword evidence="1" id="KW-1133">Transmembrane helix</keyword>
<evidence type="ECO:0000313" key="2">
    <source>
        <dbReference type="EMBL" id="AJG39172.1"/>
    </source>
</evidence>